<protein>
    <recommendedName>
        <fullName evidence="4">Cystatin domain-containing protein</fullName>
    </recommendedName>
</protein>
<dbReference type="Proteomes" id="UP001187471">
    <property type="component" value="Unassembled WGS sequence"/>
</dbReference>
<keyword evidence="6" id="KW-1185">Reference proteome</keyword>
<evidence type="ECO:0000259" key="4">
    <source>
        <dbReference type="Pfam" id="PF00031"/>
    </source>
</evidence>
<sequence>MADAVPAEPEPKRPKVDQEGSKQNDVDAKEYMSEDEIDPADWIKYLKQVKASEGFDIDDFAPIIAEVAYDITIPMGPMETWEDKEHEMVFGNAKKAIAKFNEENGTNYEFVDVVKANYDIVAGYIFYITFLAKAADGGIETFQAKVYDGIPGDGESAFEIYFCRIKVKN</sequence>
<dbReference type="EMBL" id="JAVXUO010001962">
    <property type="protein sequence ID" value="KAK2977691.1"/>
    <property type="molecule type" value="Genomic_DNA"/>
</dbReference>
<dbReference type="PANTHER" id="PTHR31260:SF28">
    <property type="entry name" value="CYSTATIN DOMAIN PROTEIN"/>
    <property type="match status" value="1"/>
</dbReference>
<dbReference type="GO" id="GO:0004869">
    <property type="term" value="F:cysteine-type endopeptidase inhibitor activity"/>
    <property type="evidence" value="ECO:0007669"/>
    <property type="project" value="UniProtKB-KW"/>
</dbReference>
<dbReference type="CDD" id="cd00042">
    <property type="entry name" value="CY"/>
    <property type="match status" value="1"/>
</dbReference>
<dbReference type="InterPro" id="IPR006525">
    <property type="entry name" value="Cystatin-related_pln"/>
</dbReference>
<comment type="caution">
    <text evidence="5">The sequence shown here is derived from an EMBL/GenBank/DDBJ whole genome shotgun (WGS) entry which is preliminary data.</text>
</comment>
<dbReference type="Pfam" id="PF00031">
    <property type="entry name" value="Cystatin"/>
    <property type="match status" value="1"/>
</dbReference>
<evidence type="ECO:0000313" key="6">
    <source>
        <dbReference type="Proteomes" id="UP001187471"/>
    </source>
</evidence>
<dbReference type="NCBIfam" id="TIGR01638">
    <property type="entry name" value="Atha_cystat_rel"/>
    <property type="match status" value="1"/>
</dbReference>
<name>A0AA88R9E0_9ASTE</name>
<evidence type="ECO:0000256" key="1">
    <source>
        <dbReference type="ARBA" id="ARBA00022690"/>
    </source>
</evidence>
<evidence type="ECO:0000256" key="2">
    <source>
        <dbReference type="ARBA" id="ARBA00022704"/>
    </source>
</evidence>
<dbReference type="SUPFAM" id="SSF54403">
    <property type="entry name" value="Cystatin/monellin"/>
    <property type="match status" value="1"/>
</dbReference>
<dbReference type="InterPro" id="IPR046350">
    <property type="entry name" value="Cystatin_sf"/>
</dbReference>
<keyword evidence="1" id="KW-0646">Protease inhibitor</keyword>
<keyword evidence="2" id="KW-0789">Thiol protease inhibitor</keyword>
<organism evidence="5 6">
    <name type="scientific">Escallonia rubra</name>
    <dbReference type="NCBI Taxonomy" id="112253"/>
    <lineage>
        <taxon>Eukaryota</taxon>
        <taxon>Viridiplantae</taxon>
        <taxon>Streptophyta</taxon>
        <taxon>Embryophyta</taxon>
        <taxon>Tracheophyta</taxon>
        <taxon>Spermatophyta</taxon>
        <taxon>Magnoliopsida</taxon>
        <taxon>eudicotyledons</taxon>
        <taxon>Gunneridae</taxon>
        <taxon>Pentapetalae</taxon>
        <taxon>asterids</taxon>
        <taxon>campanulids</taxon>
        <taxon>Escalloniales</taxon>
        <taxon>Escalloniaceae</taxon>
        <taxon>Escallonia</taxon>
    </lineage>
</organism>
<evidence type="ECO:0000313" key="5">
    <source>
        <dbReference type="EMBL" id="KAK2977691.1"/>
    </source>
</evidence>
<dbReference type="PANTHER" id="PTHR31260">
    <property type="entry name" value="CYSTATIN/MONELLIN SUPERFAMILY PROTEIN"/>
    <property type="match status" value="1"/>
</dbReference>
<dbReference type="InterPro" id="IPR006462">
    <property type="entry name" value="MS5"/>
</dbReference>
<dbReference type="Gene3D" id="3.10.450.10">
    <property type="match status" value="1"/>
</dbReference>
<proteinExistence type="predicted"/>
<accession>A0AA88R9E0</accession>
<reference evidence="5" key="1">
    <citation type="submission" date="2022-12" db="EMBL/GenBank/DDBJ databases">
        <title>Draft genome assemblies for two species of Escallonia (Escalloniales).</title>
        <authorList>
            <person name="Chanderbali A."/>
            <person name="Dervinis C."/>
            <person name="Anghel I."/>
            <person name="Soltis D."/>
            <person name="Soltis P."/>
            <person name="Zapata F."/>
        </authorList>
    </citation>
    <scope>NUCLEOTIDE SEQUENCE</scope>
    <source>
        <strain evidence="5">UCBG92.1500</strain>
        <tissue evidence="5">Leaf</tissue>
    </source>
</reference>
<dbReference type="AlphaFoldDB" id="A0AA88R9E0"/>
<gene>
    <name evidence="5" type="ORF">RJ640_000040</name>
</gene>
<feature type="compositionally biased region" description="Basic and acidic residues" evidence="3">
    <location>
        <begin position="9"/>
        <end position="31"/>
    </location>
</feature>
<feature type="domain" description="Cystatin" evidence="4">
    <location>
        <begin position="87"/>
        <end position="144"/>
    </location>
</feature>
<dbReference type="InterPro" id="IPR000010">
    <property type="entry name" value="Cystatin_dom"/>
</dbReference>
<evidence type="ECO:0000256" key="3">
    <source>
        <dbReference type="SAM" id="MobiDB-lite"/>
    </source>
</evidence>
<feature type="region of interest" description="Disordered" evidence="3">
    <location>
        <begin position="1"/>
        <end position="31"/>
    </location>
</feature>